<accession>W8P0A8</accession>
<dbReference type="EMBL" id="CP007264">
    <property type="protein sequence ID" value="AHL22156.1"/>
    <property type="molecule type" value="Genomic_DNA"/>
</dbReference>
<name>W8P0A8_9EURY</name>
<dbReference type="RefSeq" id="WP_042689637.1">
    <property type="nucleotide sequence ID" value="NZ_CP007264.1"/>
</dbReference>
<dbReference type="KEGG" id="tnu:BD01_0531"/>
<evidence type="ECO:0000313" key="2">
    <source>
        <dbReference type="EMBL" id="AHL22156.1"/>
    </source>
</evidence>
<dbReference type="GeneID" id="24958904"/>
<reference evidence="2 3" key="1">
    <citation type="submission" date="2014-02" db="EMBL/GenBank/DDBJ databases">
        <title>Genome Sequence of an Hyperthermophilic Archaeon, Thermococcus nautili 30-1, producing viral vesicles.</title>
        <authorList>
            <person name="Oberto J."/>
            <person name="Gaudin M."/>
            <person name="Cossu M."/>
            <person name="Gorlas A."/>
            <person name="Slesarev A."/>
            <person name="Marguet E."/>
            <person name="Forterre P."/>
        </authorList>
    </citation>
    <scope>NUCLEOTIDE SEQUENCE [LARGE SCALE GENOMIC DNA]</scope>
    <source>
        <strain evidence="2 3">30-1</strain>
    </source>
</reference>
<feature type="transmembrane region" description="Helical" evidence="1">
    <location>
        <begin position="106"/>
        <end position="128"/>
    </location>
</feature>
<keyword evidence="1" id="KW-0812">Transmembrane</keyword>
<dbReference type="Proteomes" id="UP000019434">
    <property type="component" value="Chromosome"/>
</dbReference>
<dbReference type="AlphaFoldDB" id="W8P0A8"/>
<proteinExistence type="predicted"/>
<feature type="transmembrane region" description="Helical" evidence="1">
    <location>
        <begin position="41"/>
        <end position="59"/>
    </location>
</feature>
<feature type="transmembrane region" description="Helical" evidence="1">
    <location>
        <begin position="140"/>
        <end position="158"/>
    </location>
</feature>
<protein>
    <submittedName>
        <fullName evidence="2">Putative membrane protein</fullName>
    </submittedName>
</protein>
<keyword evidence="3" id="KW-1185">Reference proteome</keyword>
<evidence type="ECO:0000313" key="3">
    <source>
        <dbReference type="Proteomes" id="UP000019434"/>
    </source>
</evidence>
<keyword evidence="1" id="KW-0472">Membrane</keyword>
<gene>
    <name evidence="2" type="ORF">BD01_0531</name>
</gene>
<sequence>MKTSELKFLLLVLLVPIVTFPGSITFANWDAPYGFYKDVSAWLGSIVGGWLFLIVYGAWNWRKGRIRALCPVVLALLIVAASIVGYRAELSLHGEKGFGSESIVSYVAGGILGFLLSLMLLPSIVHVIAGDIYPYDRPLLFVWLAMIVATLLLGAVYMKERRKGLKEPRSRGP</sequence>
<organism evidence="2 3">
    <name type="scientific">Thermococcus nautili</name>
    <dbReference type="NCBI Taxonomy" id="195522"/>
    <lineage>
        <taxon>Archaea</taxon>
        <taxon>Methanobacteriati</taxon>
        <taxon>Methanobacteriota</taxon>
        <taxon>Thermococci</taxon>
        <taxon>Thermococcales</taxon>
        <taxon>Thermococcaceae</taxon>
        <taxon>Thermococcus</taxon>
    </lineage>
</organism>
<evidence type="ECO:0000256" key="1">
    <source>
        <dbReference type="SAM" id="Phobius"/>
    </source>
</evidence>
<feature type="transmembrane region" description="Helical" evidence="1">
    <location>
        <begin position="66"/>
        <end position="86"/>
    </location>
</feature>
<dbReference type="eggNOG" id="arCOG10087">
    <property type="taxonomic scope" value="Archaea"/>
</dbReference>
<keyword evidence="1" id="KW-1133">Transmembrane helix</keyword>
<dbReference type="STRING" id="195522.BD01_0531"/>
<dbReference type="HOGENOM" id="CLU_1674074_0_0_2"/>